<dbReference type="InterPro" id="IPR029020">
    <property type="entry name" value="Ammonium/urea_transptr"/>
</dbReference>
<protein>
    <recommendedName>
        <fullName evidence="8 9">Ammonium transporter</fullName>
    </recommendedName>
</protein>
<dbReference type="InterPro" id="IPR018047">
    <property type="entry name" value="Ammonium_transpt_CS"/>
</dbReference>
<dbReference type="NCBIfam" id="TIGR00836">
    <property type="entry name" value="amt"/>
    <property type="match status" value="1"/>
</dbReference>
<feature type="transmembrane region" description="Helical" evidence="9">
    <location>
        <begin position="217"/>
        <end position="237"/>
    </location>
</feature>
<dbReference type="SUPFAM" id="SSF111352">
    <property type="entry name" value="Ammonium transporter"/>
    <property type="match status" value="1"/>
</dbReference>
<comment type="subcellular location">
    <subcellularLocation>
        <location evidence="9">Cell membrane</location>
        <topology evidence="9">Multi-pass membrane protein</topology>
    </subcellularLocation>
    <subcellularLocation>
        <location evidence="1">Membrane</location>
        <topology evidence="1">Multi-pass membrane protein</topology>
    </subcellularLocation>
</comment>
<feature type="transmembrane region" description="Helical" evidence="9">
    <location>
        <begin position="183"/>
        <end position="205"/>
    </location>
</feature>
<dbReference type="RefSeq" id="WP_130414084.1">
    <property type="nucleotide sequence ID" value="NZ_SGWX01000001.1"/>
</dbReference>
<dbReference type="GO" id="GO:0008519">
    <property type="term" value="F:ammonium channel activity"/>
    <property type="evidence" value="ECO:0007669"/>
    <property type="project" value="InterPro"/>
</dbReference>
<dbReference type="PANTHER" id="PTHR43029">
    <property type="entry name" value="AMMONIUM TRANSPORTER MEP2"/>
    <property type="match status" value="1"/>
</dbReference>
<proteinExistence type="inferred from homology"/>
<feature type="transmembrane region" description="Helical" evidence="9">
    <location>
        <begin position="304"/>
        <end position="323"/>
    </location>
</feature>
<feature type="domain" description="Ammonium transporter AmtB-like" evidence="10">
    <location>
        <begin position="9"/>
        <end position="420"/>
    </location>
</feature>
<keyword evidence="12" id="KW-1185">Reference proteome</keyword>
<keyword evidence="4 9" id="KW-0812">Transmembrane</keyword>
<dbReference type="InterPro" id="IPR024041">
    <property type="entry name" value="NH4_transpt_AmtB-like_dom"/>
</dbReference>
<accession>A0A4V2EY16</accession>
<keyword evidence="3 9" id="KW-0813">Transport</keyword>
<feature type="transmembrane region" description="Helical" evidence="9">
    <location>
        <begin position="368"/>
        <end position="393"/>
    </location>
</feature>
<sequence length="434" mass="44536">MDWDTGNAAWMLMSASLVLLMTPGLAFFYGGMVRGKSVLNMMMMSFGAIGVVGVIYVLWGWSMSYGADVGGVFGNPFDQFGLSGTLSVDGAPVPGLGNYPQAIDVAFQVTFAIITVALISGALADRTRFGTWLVFAGAWATLVYFPMAHMVWGGGLLSGAENGLAAKIFGVTDGAATVAPIDFAGGTVVHINAGVAALVLALIIGKRKGFGKEPMRPHNLPFVMLGAALLWFGWFGFNAGSAFAADATAGLAWVNTTAATCAAMLGWLATERIRDGHATSLGAASGVVAGLVAITPAAGAMNPVTSLVLGAVAGVLSALAVGLKYRFGYDDSLDVVGVHLVSGFWGTIGIGLLGDNVGLFLGGGGKQFVIQLVIALAAIIFSGVLTLIIGSILKATMGWRITEEVEVGGIDLAEHGESAYETISAGSIIKEVRA</sequence>
<evidence type="ECO:0000256" key="9">
    <source>
        <dbReference type="RuleBase" id="RU362002"/>
    </source>
</evidence>
<feature type="transmembrane region" description="Helical" evidence="9">
    <location>
        <begin position="12"/>
        <end position="31"/>
    </location>
</feature>
<dbReference type="InterPro" id="IPR001905">
    <property type="entry name" value="Ammonium_transpt"/>
</dbReference>
<dbReference type="Gene3D" id="1.10.3430.10">
    <property type="entry name" value="Ammonium transporter AmtB like domains"/>
    <property type="match status" value="1"/>
</dbReference>
<dbReference type="AlphaFoldDB" id="A0A4V2EY16"/>
<dbReference type="PANTHER" id="PTHR43029:SF10">
    <property type="entry name" value="AMMONIUM TRANSPORTER MEP2"/>
    <property type="match status" value="1"/>
</dbReference>
<evidence type="ECO:0000256" key="3">
    <source>
        <dbReference type="ARBA" id="ARBA00022448"/>
    </source>
</evidence>
<feature type="transmembrane region" description="Helical" evidence="9">
    <location>
        <begin position="105"/>
        <end position="124"/>
    </location>
</feature>
<comment type="similarity">
    <text evidence="2 9">Belongs to the ammonia transporter channel (TC 1.A.11.2) family.</text>
</comment>
<gene>
    <name evidence="11" type="ORF">EV386_1719</name>
</gene>
<keyword evidence="6 9" id="KW-0472">Membrane</keyword>
<name>A0A4V2EY16_9MICO</name>
<comment type="caution">
    <text evidence="11">The sequence shown here is derived from an EMBL/GenBank/DDBJ whole genome shotgun (WGS) entry which is preliminary data.</text>
</comment>
<evidence type="ECO:0000313" key="12">
    <source>
        <dbReference type="Proteomes" id="UP000293852"/>
    </source>
</evidence>
<feature type="transmembrane region" description="Helical" evidence="9">
    <location>
        <begin position="131"/>
        <end position="152"/>
    </location>
</feature>
<dbReference type="PROSITE" id="PS01219">
    <property type="entry name" value="AMMONIUM_TRANSP"/>
    <property type="match status" value="1"/>
</dbReference>
<evidence type="ECO:0000313" key="11">
    <source>
        <dbReference type="EMBL" id="RZS61420.1"/>
    </source>
</evidence>
<dbReference type="EMBL" id="SGWX01000001">
    <property type="protein sequence ID" value="RZS61420.1"/>
    <property type="molecule type" value="Genomic_DNA"/>
</dbReference>
<feature type="transmembrane region" description="Helical" evidence="9">
    <location>
        <begin position="249"/>
        <end position="269"/>
    </location>
</feature>
<dbReference type="GO" id="GO:0005886">
    <property type="term" value="C:plasma membrane"/>
    <property type="evidence" value="ECO:0007669"/>
    <property type="project" value="UniProtKB-SubCell"/>
</dbReference>
<evidence type="ECO:0000256" key="4">
    <source>
        <dbReference type="ARBA" id="ARBA00022692"/>
    </source>
</evidence>
<evidence type="ECO:0000256" key="7">
    <source>
        <dbReference type="ARBA" id="ARBA00023177"/>
    </source>
</evidence>
<feature type="transmembrane region" description="Helical" evidence="9">
    <location>
        <begin position="335"/>
        <end position="353"/>
    </location>
</feature>
<organism evidence="11 12">
    <name type="scientific">Xylanimonas ulmi</name>
    <dbReference type="NCBI Taxonomy" id="228973"/>
    <lineage>
        <taxon>Bacteria</taxon>
        <taxon>Bacillati</taxon>
        <taxon>Actinomycetota</taxon>
        <taxon>Actinomycetes</taxon>
        <taxon>Micrococcales</taxon>
        <taxon>Promicromonosporaceae</taxon>
        <taxon>Xylanimonas</taxon>
    </lineage>
</organism>
<evidence type="ECO:0000256" key="5">
    <source>
        <dbReference type="ARBA" id="ARBA00022989"/>
    </source>
</evidence>
<feature type="transmembrane region" description="Helical" evidence="9">
    <location>
        <begin position="281"/>
        <end position="298"/>
    </location>
</feature>
<evidence type="ECO:0000256" key="6">
    <source>
        <dbReference type="ARBA" id="ARBA00023136"/>
    </source>
</evidence>
<evidence type="ECO:0000256" key="2">
    <source>
        <dbReference type="ARBA" id="ARBA00005887"/>
    </source>
</evidence>
<reference evidence="11 12" key="1">
    <citation type="submission" date="2019-02" db="EMBL/GenBank/DDBJ databases">
        <title>Sequencing the genomes of 1000 actinobacteria strains.</title>
        <authorList>
            <person name="Klenk H.-P."/>
        </authorList>
    </citation>
    <scope>NUCLEOTIDE SEQUENCE [LARGE SCALE GENOMIC DNA]</scope>
    <source>
        <strain evidence="11 12">DSM 16932</strain>
    </source>
</reference>
<dbReference type="Proteomes" id="UP000293852">
    <property type="component" value="Unassembled WGS sequence"/>
</dbReference>
<dbReference type="OrthoDB" id="9814202at2"/>
<keyword evidence="5 9" id="KW-1133">Transmembrane helix</keyword>
<feature type="transmembrane region" description="Helical" evidence="9">
    <location>
        <begin position="38"/>
        <end position="59"/>
    </location>
</feature>
<evidence type="ECO:0000259" key="10">
    <source>
        <dbReference type="Pfam" id="PF00909"/>
    </source>
</evidence>
<evidence type="ECO:0000256" key="1">
    <source>
        <dbReference type="ARBA" id="ARBA00004141"/>
    </source>
</evidence>
<evidence type="ECO:0000256" key="8">
    <source>
        <dbReference type="ARBA" id="ARBA00050025"/>
    </source>
</evidence>
<dbReference type="Pfam" id="PF00909">
    <property type="entry name" value="Ammonium_transp"/>
    <property type="match status" value="1"/>
</dbReference>
<keyword evidence="7 9" id="KW-0924">Ammonia transport</keyword>